<dbReference type="CDD" id="cd15831">
    <property type="entry name" value="BTAD"/>
    <property type="match status" value="1"/>
</dbReference>
<sequence>MAEVRLLGAVQLRSKDGPLDLGPPKQRAVFAALVVDAGRPVAVDTLVARVWDDPPPAEARNALYAHIMRIRRLLARVAEADGVALRLDRRPGGYVFDIDRDRVDLHRFHRLVERARDRGHDDGRRAELLREALELWRGAPVADLPGPWFARLRETWRQHRVDAVIAWARAETRLGNHEAVVGRLRDVAVDHPLVEPLAAATMRALHAAGRGAEALEHYAAVRQRLVDQLGTDPGPELQRAHQAILRGDSRPEAGPDTARRPDGRVPRQLPAPPQMFTGRTRELAELERLHDASTVVISAIDGMAGVGKSALAVHAGHRLAGRYPDGQLFIDLHGHTPGTAPREPGEALDQLLRALGVPGTQIPSGVAERAGLYRTRLADRRMLVLLDNAATEAQVAPLLPGAPGCLVLITSRHRLAGLDRTGTLSLDTLPTSDGVALFTRSVGTDRLADEPSELLAELVELCGRLPLAIRIAAARLRSHRTWDVSHLVARLRDRQHRLGELEAGQRSVTAALDLSYRHLAPPQRHAYRLLGLHPGVDIDPHAVAALLGSTVADAGRTLDRLLEAHLLQEPVPGRYRFHDLTRAHAAHTAADGPAPPAADAALTRLLDHYRHTALLAMDVAYPSEREYRPRLPPADPPGSRLTTPAAAWEWLDAELPNLLAAATYAHAHDRPEHVLHLSAILHRHLRTRGRYRDAETLHHQALTAARGTGRPADELAALNGLGHIYRQQGRYAEAADHFGRALRTGRETGHRAAELAALNGLGQIYRRQGRYDEAGDHCRQALEIARAIGDRPGELDALNGLARVHWVQGRYAEAADHFGRALRIARATGNRPGELDALNGLGQIHRVQGRHAEAATYFQQALPAARVTGNQVGELTALTGLGHIYGRQGRQEQAAAHYRQLLALARRNDDRNFEFEARQGLGRLRHAAGDSDGAIAHHRRALALAGELGQPADQARAHDGLAHAYHSLDQPVRAREHWRVALDVLTGLGLHRTDDEETTIAAIRVHLGALDRPGTPNG</sequence>
<dbReference type="PRINTS" id="PR00364">
    <property type="entry name" value="DISEASERSIST"/>
</dbReference>
<evidence type="ECO:0000256" key="5">
    <source>
        <dbReference type="SAM" id="MobiDB-lite"/>
    </source>
</evidence>
<evidence type="ECO:0000313" key="8">
    <source>
        <dbReference type="Proteomes" id="UP000619260"/>
    </source>
</evidence>
<dbReference type="Gene3D" id="1.10.10.10">
    <property type="entry name" value="Winged helix-like DNA-binding domain superfamily/Winged helix DNA-binding domain"/>
    <property type="match status" value="1"/>
</dbReference>
<evidence type="ECO:0000313" key="7">
    <source>
        <dbReference type="EMBL" id="GIJ46237.1"/>
    </source>
</evidence>
<dbReference type="PANTHER" id="PTHR47691">
    <property type="entry name" value="REGULATOR-RELATED"/>
    <property type="match status" value="1"/>
</dbReference>
<gene>
    <name evidence="7" type="ORF">Val02_31230</name>
</gene>
<dbReference type="InterPro" id="IPR011990">
    <property type="entry name" value="TPR-like_helical_dom_sf"/>
</dbReference>
<protein>
    <submittedName>
        <fullName evidence="7">SARP family transcriptional regulator</fullName>
    </submittedName>
</protein>
<feature type="region of interest" description="Disordered" evidence="5">
    <location>
        <begin position="246"/>
        <end position="275"/>
    </location>
</feature>
<evidence type="ECO:0000256" key="2">
    <source>
        <dbReference type="ARBA" id="ARBA00023125"/>
    </source>
</evidence>
<evidence type="ECO:0000256" key="4">
    <source>
        <dbReference type="PROSITE-ProRule" id="PRU01091"/>
    </source>
</evidence>
<dbReference type="InterPro" id="IPR005158">
    <property type="entry name" value="BTAD"/>
</dbReference>
<dbReference type="EMBL" id="BOPF01000009">
    <property type="protein sequence ID" value="GIJ46237.1"/>
    <property type="molecule type" value="Genomic_DNA"/>
</dbReference>
<keyword evidence="3" id="KW-0802">TPR repeat</keyword>
<keyword evidence="8" id="KW-1185">Reference proteome</keyword>
<dbReference type="AlphaFoldDB" id="A0A8J3YKZ8"/>
<dbReference type="InterPro" id="IPR016032">
    <property type="entry name" value="Sig_transdc_resp-reg_C-effctor"/>
</dbReference>
<dbReference type="InterPro" id="IPR019734">
    <property type="entry name" value="TPR_rpt"/>
</dbReference>
<evidence type="ECO:0000256" key="1">
    <source>
        <dbReference type="ARBA" id="ARBA00005820"/>
    </source>
</evidence>
<dbReference type="InterPro" id="IPR001867">
    <property type="entry name" value="OmpR/PhoB-type_DNA-bd"/>
</dbReference>
<dbReference type="SMART" id="SM01043">
    <property type="entry name" value="BTAD"/>
    <property type="match status" value="1"/>
</dbReference>
<dbReference type="SUPFAM" id="SSF52540">
    <property type="entry name" value="P-loop containing nucleoside triphosphate hydrolases"/>
    <property type="match status" value="1"/>
</dbReference>
<evidence type="ECO:0000259" key="6">
    <source>
        <dbReference type="PROSITE" id="PS51755"/>
    </source>
</evidence>
<dbReference type="GO" id="GO:0006355">
    <property type="term" value="P:regulation of DNA-templated transcription"/>
    <property type="evidence" value="ECO:0007669"/>
    <property type="project" value="InterPro"/>
</dbReference>
<dbReference type="InterPro" id="IPR027417">
    <property type="entry name" value="P-loop_NTPase"/>
</dbReference>
<comment type="caution">
    <text evidence="7">The sequence shown here is derived from an EMBL/GenBank/DDBJ whole genome shotgun (WGS) entry which is preliminary data.</text>
</comment>
<dbReference type="SUPFAM" id="SSF46894">
    <property type="entry name" value="C-terminal effector domain of the bipartite response regulators"/>
    <property type="match status" value="1"/>
</dbReference>
<dbReference type="PROSITE" id="PS50005">
    <property type="entry name" value="TPR"/>
    <property type="match status" value="3"/>
</dbReference>
<dbReference type="GO" id="GO:0003677">
    <property type="term" value="F:DNA binding"/>
    <property type="evidence" value="ECO:0007669"/>
    <property type="project" value="UniProtKB-UniRule"/>
</dbReference>
<dbReference type="GO" id="GO:0000160">
    <property type="term" value="P:phosphorelay signal transduction system"/>
    <property type="evidence" value="ECO:0007669"/>
    <property type="project" value="InterPro"/>
</dbReference>
<feature type="repeat" description="TPR" evidence="3">
    <location>
        <begin position="875"/>
        <end position="908"/>
    </location>
</feature>
<feature type="DNA-binding region" description="OmpR/PhoB-type" evidence="4">
    <location>
        <begin position="1"/>
        <end position="98"/>
    </location>
</feature>
<dbReference type="Pfam" id="PF13424">
    <property type="entry name" value="TPR_12"/>
    <property type="match status" value="3"/>
</dbReference>
<dbReference type="Pfam" id="PF03704">
    <property type="entry name" value="BTAD"/>
    <property type="match status" value="1"/>
</dbReference>
<comment type="similarity">
    <text evidence="1">Belongs to the AfsR/DnrI/RedD regulatory family.</text>
</comment>
<feature type="compositionally biased region" description="Basic and acidic residues" evidence="5">
    <location>
        <begin position="247"/>
        <end position="265"/>
    </location>
</feature>
<organism evidence="7 8">
    <name type="scientific">Virgisporangium aliadipatigenens</name>
    <dbReference type="NCBI Taxonomy" id="741659"/>
    <lineage>
        <taxon>Bacteria</taxon>
        <taxon>Bacillati</taxon>
        <taxon>Actinomycetota</taxon>
        <taxon>Actinomycetes</taxon>
        <taxon>Micromonosporales</taxon>
        <taxon>Micromonosporaceae</taxon>
        <taxon>Virgisporangium</taxon>
    </lineage>
</organism>
<reference evidence="7" key="1">
    <citation type="submission" date="2021-01" db="EMBL/GenBank/DDBJ databases">
        <title>Whole genome shotgun sequence of Virgisporangium aliadipatigenens NBRC 105644.</title>
        <authorList>
            <person name="Komaki H."/>
            <person name="Tamura T."/>
        </authorList>
    </citation>
    <scope>NUCLEOTIDE SEQUENCE</scope>
    <source>
        <strain evidence="7">NBRC 105644</strain>
    </source>
</reference>
<proteinExistence type="inferred from homology"/>
<dbReference type="Gene3D" id="3.40.50.300">
    <property type="entry name" value="P-loop containing nucleotide triphosphate hydrolases"/>
    <property type="match status" value="1"/>
</dbReference>
<dbReference type="PANTHER" id="PTHR47691:SF3">
    <property type="entry name" value="HTH-TYPE TRANSCRIPTIONAL REGULATOR RV0890C-RELATED"/>
    <property type="match status" value="1"/>
</dbReference>
<feature type="repeat" description="TPR" evidence="3">
    <location>
        <begin position="755"/>
        <end position="788"/>
    </location>
</feature>
<dbReference type="GO" id="GO:0043531">
    <property type="term" value="F:ADP binding"/>
    <property type="evidence" value="ECO:0007669"/>
    <property type="project" value="InterPro"/>
</dbReference>
<keyword evidence="2 4" id="KW-0238">DNA-binding</keyword>
<accession>A0A8J3YKZ8</accession>
<dbReference type="Proteomes" id="UP000619260">
    <property type="component" value="Unassembled WGS sequence"/>
</dbReference>
<dbReference type="SMART" id="SM00028">
    <property type="entry name" value="TPR"/>
    <property type="match status" value="7"/>
</dbReference>
<dbReference type="SUPFAM" id="SSF48452">
    <property type="entry name" value="TPR-like"/>
    <property type="match status" value="3"/>
</dbReference>
<evidence type="ECO:0000256" key="3">
    <source>
        <dbReference type="PROSITE-ProRule" id="PRU00339"/>
    </source>
</evidence>
<feature type="domain" description="OmpR/PhoB-type" evidence="6">
    <location>
        <begin position="1"/>
        <end position="98"/>
    </location>
</feature>
<dbReference type="RefSeq" id="WP_203899751.1">
    <property type="nucleotide sequence ID" value="NZ_BOPF01000009.1"/>
</dbReference>
<dbReference type="Pfam" id="PF13176">
    <property type="entry name" value="TPR_7"/>
    <property type="match status" value="1"/>
</dbReference>
<dbReference type="PROSITE" id="PS51755">
    <property type="entry name" value="OMPR_PHOB"/>
    <property type="match status" value="1"/>
</dbReference>
<dbReference type="Gene3D" id="1.25.40.10">
    <property type="entry name" value="Tetratricopeptide repeat domain"/>
    <property type="match status" value="3"/>
</dbReference>
<feature type="repeat" description="TPR" evidence="3">
    <location>
        <begin position="715"/>
        <end position="748"/>
    </location>
</feature>
<dbReference type="InterPro" id="IPR036388">
    <property type="entry name" value="WH-like_DNA-bd_sf"/>
</dbReference>
<name>A0A8J3YKZ8_9ACTN</name>
<dbReference type="SMART" id="SM00862">
    <property type="entry name" value="Trans_reg_C"/>
    <property type="match status" value="1"/>
</dbReference>